<comment type="caution">
    <text evidence="12">The sequence shown here is derived from an EMBL/GenBank/DDBJ whole genome shotgun (WGS) entry which is preliminary data.</text>
</comment>
<dbReference type="GO" id="GO:0015031">
    <property type="term" value="P:protein transport"/>
    <property type="evidence" value="ECO:0007669"/>
    <property type="project" value="UniProtKB-KW"/>
</dbReference>
<dbReference type="NCBIfam" id="TIGR03592">
    <property type="entry name" value="yidC_oxa1_cterm"/>
    <property type="match status" value="1"/>
</dbReference>
<dbReference type="GO" id="GO:0005886">
    <property type="term" value="C:plasma membrane"/>
    <property type="evidence" value="ECO:0007669"/>
    <property type="project" value="UniProtKB-SubCell"/>
</dbReference>
<dbReference type="CDD" id="cd20070">
    <property type="entry name" value="5TM_YidC_Alb3"/>
    <property type="match status" value="1"/>
</dbReference>
<dbReference type="GO" id="GO:0051205">
    <property type="term" value="P:protein insertion into membrane"/>
    <property type="evidence" value="ECO:0007669"/>
    <property type="project" value="TreeGrafter"/>
</dbReference>
<keyword evidence="3" id="KW-1003">Cell membrane</keyword>
<evidence type="ECO:0000256" key="9">
    <source>
        <dbReference type="RuleBase" id="RU003945"/>
    </source>
</evidence>
<dbReference type="GO" id="GO:0032977">
    <property type="term" value="F:membrane insertase activity"/>
    <property type="evidence" value="ECO:0007669"/>
    <property type="project" value="InterPro"/>
</dbReference>
<evidence type="ECO:0000256" key="4">
    <source>
        <dbReference type="ARBA" id="ARBA00022692"/>
    </source>
</evidence>
<dbReference type="eggNOG" id="COG0706">
    <property type="taxonomic scope" value="Bacteria"/>
</dbReference>
<evidence type="ECO:0000259" key="11">
    <source>
        <dbReference type="Pfam" id="PF02096"/>
    </source>
</evidence>
<feature type="transmembrane region" description="Helical" evidence="10">
    <location>
        <begin position="93"/>
        <end position="116"/>
    </location>
</feature>
<dbReference type="AlphaFoldDB" id="R1CAT8"/>
<evidence type="ECO:0000256" key="10">
    <source>
        <dbReference type="SAM" id="Phobius"/>
    </source>
</evidence>
<keyword evidence="2" id="KW-0813">Transport</keyword>
<evidence type="ECO:0000256" key="5">
    <source>
        <dbReference type="ARBA" id="ARBA00022927"/>
    </source>
</evidence>
<evidence type="ECO:0000313" key="13">
    <source>
        <dbReference type="Proteomes" id="UP000013378"/>
    </source>
</evidence>
<dbReference type="Pfam" id="PF02096">
    <property type="entry name" value="60KD_IMP"/>
    <property type="match status" value="1"/>
</dbReference>
<feature type="transmembrane region" description="Helical" evidence="10">
    <location>
        <begin position="27"/>
        <end position="50"/>
    </location>
</feature>
<dbReference type="PATRIC" id="fig|1304284.3.peg.2502"/>
<protein>
    <submittedName>
        <fullName evidence="12">Inner membrane protein translocase component YidC, short form</fullName>
    </submittedName>
</protein>
<comment type="subcellular location">
    <subcellularLocation>
        <location evidence="1">Cell membrane</location>
        <topology evidence="1">Multi-pass membrane protein</topology>
    </subcellularLocation>
    <subcellularLocation>
        <location evidence="9">Membrane</location>
        <topology evidence="9">Multi-pass membrane protein</topology>
    </subcellularLocation>
</comment>
<keyword evidence="8" id="KW-0143">Chaperone</keyword>
<reference evidence="12 13" key="1">
    <citation type="journal article" date="2015" name="Geomicrobiol. J.">
        <title>Caldisalinibacter kiritimatiensis gen. nov., sp. nov., a moderately thermohalophilic thiosulfate-reducing bacterium from a hypersaline microbial mat.</title>
        <authorList>
            <person name="Ben Hania W."/>
            <person name="Joseph M."/>
            <person name="Fiebig A."/>
            <person name="Bunk B."/>
            <person name="Klenk H.-P."/>
            <person name="Fardeau M.-L."/>
            <person name="Spring S."/>
        </authorList>
    </citation>
    <scope>NUCLEOTIDE SEQUENCE [LARGE SCALE GENOMIC DNA]</scope>
    <source>
        <strain evidence="12 13">L21-TH-D2</strain>
    </source>
</reference>
<keyword evidence="6 10" id="KW-1133">Transmembrane helix</keyword>
<dbReference type="Proteomes" id="UP000013378">
    <property type="component" value="Unassembled WGS sequence"/>
</dbReference>
<dbReference type="STRING" id="1304284.L21TH_2547"/>
<feature type="domain" description="Membrane insertase YidC/Oxa/ALB C-terminal" evidence="11">
    <location>
        <begin position="30"/>
        <end position="256"/>
    </location>
</feature>
<evidence type="ECO:0000256" key="3">
    <source>
        <dbReference type="ARBA" id="ARBA00022475"/>
    </source>
</evidence>
<feature type="transmembrane region" description="Helical" evidence="10">
    <location>
        <begin position="218"/>
        <end position="242"/>
    </location>
</feature>
<keyword evidence="7 10" id="KW-0472">Membrane</keyword>
<organism evidence="12 13">
    <name type="scientific">Caldisalinibacter kiritimatiensis</name>
    <dbReference type="NCBI Taxonomy" id="1304284"/>
    <lineage>
        <taxon>Bacteria</taxon>
        <taxon>Bacillati</taxon>
        <taxon>Bacillota</taxon>
        <taxon>Tissierellia</taxon>
        <taxon>Tissierellales</taxon>
        <taxon>Thermohalobacteraceae</taxon>
        <taxon>Caldisalinibacter</taxon>
    </lineage>
</organism>
<evidence type="ECO:0000256" key="1">
    <source>
        <dbReference type="ARBA" id="ARBA00004651"/>
    </source>
</evidence>
<evidence type="ECO:0000256" key="7">
    <source>
        <dbReference type="ARBA" id="ARBA00023136"/>
    </source>
</evidence>
<keyword evidence="4 9" id="KW-0812">Transmembrane</keyword>
<dbReference type="InterPro" id="IPR028055">
    <property type="entry name" value="YidC/Oxa/ALB_C"/>
</dbReference>
<gene>
    <name evidence="12" type="ORF">L21TH_2547</name>
</gene>
<evidence type="ECO:0000256" key="6">
    <source>
        <dbReference type="ARBA" id="ARBA00022989"/>
    </source>
</evidence>
<dbReference type="PANTHER" id="PTHR12428">
    <property type="entry name" value="OXA1"/>
    <property type="match status" value="1"/>
</dbReference>
<keyword evidence="5" id="KW-0653">Protein transport</keyword>
<keyword evidence="13" id="KW-1185">Reference proteome</keyword>
<feature type="transmembrane region" description="Helical" evidence="10">
    <location>
        <begin position="177"/>
        <end position="197"/>
    </location>
</feature>
<name>R1CAT8_9FIRM</name>
<dbReference type="RefSeq" id="WP_006317190.1">
    <property type="nucleotide sequence ID" value="NZ_ARZA01000274.1"/>
</dbReference>
<accession>R1CAT8</accession>
<sequence>MDLFAKPIGALVHLLYNVVKVFDSPYLSGYAIAIIVATIILKFVLLPLTLKQTKSMKKMQEIQPKIKEIQKKYKNDPQTAQMKTMELYKEHNVNPFGGCFPLLIQMPIIMGFFYVLREPVKYIFSNQEQVYANINKSFLWIKDLGFPANYVGTGVESGVGLPEGVINGLSLGFNIPWIGSALPILAIIAGLTTYLSTKTMNTTTQVNDKAQSQQNTMTMIMPIMIFFFALNFPAGLTLYWVVSNIFQLVQQYLTNRAVYKVKEESN</sequence>
<evidence type="ECO:0000313" key="12">
    <source>
        <dbReference type="EMBL" id="EOC99429.1"/>
    </source>
</evidence>
<evidence type="ECO:0000256" key="8">
    <source>
        <dbReference type="ARBA" id="ARBA00023186"/>
    </source>
</evidence>
<dbReference type="EMBL" id="ARZA01000274">
    <property type="protein sequence ID" value="EOC99429.1"/>
    <property type="molecule type" value="Genomic_DNA"/>
</dbReference>
<dbReference type="PANTHER" id="PTHR12428:SF65">
    <property type="entry name" value="CYTOCHROME C OXIDASE ASSEMBLY PROTEIN COX18, MITOCHONDRIAL"/>
    <property type="match status" value="1"/>
</dbReference>
<comment type="similarity">
    <text evidence="9">Belongs to the OXA1/ALB3/YidC family.</text>
</comment>
<proteinExistence type="inferred from homology"/>
<evidence type="ECO:0000256" key="2">
    <source>
        <dbReference type="ARBA" id="ARBA00022448"/>
    </source>
</evidence>
<dbReference type="OrthoDB" id="9780552at2"/>
<dbReference type="InterPro" id="IPR001708">
    <property type="entry name" value="YidC/ALB3/OXA1/COX18"/>
</dbReference>
<dbReference type="InterPro" id="IPR047196">
    <property type="entry name" value="YidC_ALB_C"/>
</dbReference>